<dbReference type="OMA" id="PENIQCE"/>
<dbReference type="GO" id="GO:0004252">
    <property type="term" value="F:serine-type endopeptidase activity"/>
    <property type="evidence" value="ECO:0007669"/>
    <property type="project" value="InterPro"/>
</dbReference>
<dbReference type="InterPro" id="IPR023302">
    <property type="entry name" value="Pept_S9A_N"/>
</dbReference>
<proteinExistence type="inferred from homology"/>
<dbReference type="Pfam" id="PF02897">
    <property type="entry name" value="Peptidase_S9_N"/>
    <property type="match status" value="1"/>
</dbReference>
<keyword evidence="4" id="KW-1185">Reference proteome</keyword>
<dbReference type="InterPro" id="IPR051543">
    <property type="entry name" value="Serine_Peptidase_S9A"/>
</dbReference>
<evidence type="ECO:0000256" key="1">
    <source>
        <dbReference type="ARBA" id="ARBA00005228"/>
    </source>
</evidence>
<dbReference type="Proteomes" id="UP000039865">
    <property type="component" value="Unassembled WGS sequence"/>
</dbReference>
<dbReference type="AlphaFoldDB" id="A0A078A4I3"/>
<organism evidence="3 4">
    <name type="scientific">Stylonychia lemnae</name>
    <name type="common">Ciliate</name>
    <dbReference type="NCBI Taxonomy" id="5949"/>
    <lineage>
        <taxon>Eukaryota</taxon>
        <taxon>Sar</taxon>
        <taxon>Alveolata</taxon>
        <taxon>Ciliophora</taxon>
        <taxon>Intramacronucleata</taxon>
        <taxon>Spirotrichea</taxon>
        <taxon>Stichotrichia</taxon>
        <taxon>Sporadotrichida</taxon>
        <taxon>Oxytrichidae</taxon>
        <taxon>Stylonychinae</taxon>
        <taxon>Stylonychia</taxon>
    </lineage>
</organism>
<dbReference type="EMBL" id="CCKQ01005816">
    <property type="protein sequence ID" value="CDW77077.1"/>
    <property type="molecule type" value="Genomic_DNA"/>
</dbReference>
<comment type="similarity">
    <text evidence="1">Belongs to the peptidase S9A family.</text>
</comment>
<gene>
    <name evidence="3" type="primary">Contig14519.g15469</name>
    <name evidence="3" type="ORF">STYLEM_6045</name>
</gene>
<evidence type="ECO:0000313" key="3">
    <source>
        <dbReference type="EMBL" id="CDW77077.1"/>
    </source>
</evidence>
<dbReference type="SUPFAM" id="SSF50993">
    <property type="entry name" value="Peptidase/esterase 'gauge' domain"/>
    <property type="match status" value="1"/>
</dbReference>
<protein>
    <submittedName>
        <fullName evidence="3">Oligopeptidase b</fullName>
    </submittedName>
</protein>
<evidence type="ECO:0000259" key="2">
    <source>
        <dbReference type="Pfam" id="PF02897"/>
    </source>
</evidence>
<feature type="domain" description="Peptidase S9A N-terminal" evidence="2">
    <location>
        <begin position="409"/>
        <end position="583"/>
    </location>
</feature>
<sequence>MYKLIAKTTLSKAKHTAPISVFKFNSKLCYLNQQRSIFNFLRKKTQAEEQIHENSNKITVEDNTEKLEIKELRFIKQNELAKQNQEDQLAQQATNLEPLKEDDTKILRDLYIPKEEEGLDRFDNSLSKLPEYESQIAQSKDINELNTLIGQTNKKLVMKYKREHAYKLEKYEERLYKEVFYDLRPNKNPQEEVTIMNPLKKSRLPHRYRNIVEISQESYREAQWPRHQRRPQEVVNIHTMNKEGRIMDPYKWMEHMSEEEKKDFLLVEHDFYTMCMMKQDLLTRQIQREQDHYQHIAKPLPVRIGEFLYYRRFENPADSMTIYRFPIDAHKIRGHVEGELPYMWINHDNFEQVEKSETAKEFPEQILFEVQDLTLLYKEFALRDENIKTFIENITEMLQTQSHQPLYHFQISDEQDLALMAFDTEMNQKSLDLVIKDLKINRLLPVLIKNTDGQYAFDKSNGIYYTQVDAFGRGVKVYRHQVGTLNSFDKLVYEETNPDFFVNVENTLSGDFIMINIQSNFSPKTNEIWIKNAHQRQERFWLVQTMQQNVDYQIKHSGEFLYKMSNEDDKNSYKITKIMLPDQIKSLPKEGEYQRLEQQSKTQEQNLQPNHTSDIQRLGKREIQPIMNDMQSRQQQLLQTLPTSSIIDLPVQRVLVEAKEDENIIDFEVYKHYLTVIQEKNQQRIMKIINLKTEREYTHLFDSEKELNPADGLITDFYDVEMEDNYTFDSASLRYRLYTPNTPQRVLNINLGTKKTEQIFMEQYQNFSKPENIQCEKIQVRMRDGQEIPMVMTYDKQFFNEKSPWIMFTKGAKSEKSDLQYKIL</sequence>
<name>A0A078A4I3_STYLE</name>
<reference evidence="3 4" key="1">
    <citation type="submission" date="2014-06" db="EMBL/GenBank/DDBJ databases">
        <authorList>
            <person name="Swart Estienne"/>
        </authorList>
    </citation>
    <scope>NUCLEOTIDE SEQUENCE [LARGE SCALE GENOMIC DNA]</scope>
    <source>
        <strain evidence="3 4">130c</strain>
    </source>
</reference>
<dbReference type="Gene3D" id="2.130.10.120">
    <property type="entry name" value="Prolyl oligopeptidase, N-terminal domain"/>
    <property type="match status" value="2"/>
</dbReference>
<accession>A0A078A4I3</accession>
<dbReference type="InParanoid" id="A0A078A4I3"/>
<evidence type="ECO:0000313" key="4">
    <source>
        <dbReference type="Proteomes" id="UP000039865"/>
    </source>
</evidence>
<dbReference type="PANTHER" id="PTHR11757:SF19">
    <property type="entry name" value="PROLYL ENDOPEPTIDASE-LIKE"/>
    <property type="match status" value="1"/>
</dbReference>
<dbReference type="OrthoDB" id="288941at2759"/>
<dbReference type="PANTHER" id="PTHR11757">
    <property type="entry name" value="PROTEASE FAMILY S9A OLIGOPEPTIDASE"/>
    <property type="match status" value="1"/>
</dbReference>